<dbReference type="GO" id="GO:0046872">
    <property type="term" value="F:metal ion binding"/>
    <property type="evidence" value="ECO:0007669"/>
    <property type="project" value="UniProtKB-KW"/>
</dbReference>
<dbReference type="EC" id="2.7.7.49" evidence="2 13"/>
<dbReference type="GO" id="GO:0042162">
    <property type="term" value="F:telomeric DNA binding"/>
    <property type="evidence" value="ECO:0007669"/>
    <property type="project" value="TreeGrafter"/>
</dbReference>
<keyword evidence="7 13" id="KW-0479">Metal-binding</keyword>
<dbReference type="HOGENOM" id="CLU_012565_0_0_1"/>
<evidence type="ECO:0000256" key="7">
    <source>
        <dbReference type="ARBA" id="ARBA00022723"/>
    </source>
</evidence>
<evidence type="ECO:0000256" key="2">
    <source>
        <dbReference type="ARBA" id="ARBA00012493"/>
    </source>
</evidence>
<dbReference type="Proteomes" id="UP000013192">
    <property type="component" value="Chromosome XII"/>
</dbReference>
<dbReference type="PANTHER" id="PTHR12066:SF0">
    <property type="entry name" value="TELOMERASE REVERSE TRANSCRIPTASE"/>
    <property type="match status" value="1"/>
</dbReference>
<keyword evidence="8 13" id="KW-0460">Magnesium</keyword>
<dbReference type="PROSITE" id="PS50878">
    <property type="entry name" value="RT_POL"/>
    <property type="match status" value="1"/>
</dbReference>
<dbReference type="GO" id="GO:0070034">
    <property type="term" value="F:telomerase RNA binding"/>
    <property type="evidence" value="ECO:0007669"/>
    <property type="project" value="TreeGrafter"/>
</dbReference>
<dbReference type="SMART" id="SM00975">
    <property type="entry name" value="Telomerase_RBD"/>
    <property type="match status" value="1"/>
</dbReference>
<accession>N1P740</accession>
<dbReference type="GO" id="GO:0000781">
    <property type="term" value="C:chromosome, telomeric region"/>
    <property type="evidence" value="ECO:0007669"/>
    <property type="project" value="UniProtKB-SubCell"/>
</dbReference>
<dbReference type="EMBL" id="CM001533">
    <property type="protein sequence ID" value="EIW08920.1"/>
    <property type="molecule type" value="Genomic_DNA"/>
</dbReference>
<keyword evidence="5 13" id="KW-0808">Transferase</keyword>
<dbReference type="Gene3D" id="1.10.132.70">
    <property type="match status" value="1"/>
</dbReference>
<evidence type="ECO:0000313" key="15">
    <source>
        <dbReference type="EMBL" id="EIW08920.1"/>
    </source>
</evidence>
<dbReference type="PANTHER" id="PTHR12066">
    <property type="entry name" value="TELOMERASE REVERSE TRANSCRIPTASE"/>
    <property type="match status" value="1"/>
</dbReference>
<evidence type="ECO:0000256" key="6">
    <source>
        <dbReference type="ARBA" id="ARBA00022695"/>
    </source>
</evidence>
<evidence type="ECO:0000259" key="14">
    <source>
        <dbReference type="PROSITE" id="PS50878"/>
    </source>
</evidence>
<proteinExistence type="inferred from homology"/>
<evidence type="ECO:0000256" key="4">
    <source>
        <dbReference type="ARBA" id="ARBA00022454"/>
    </source>
</evidence>
<keyword evidence="9 13" id="KW-0779">Telomere</keyword>
<dbReference type="SMR" id="N1P740"/>
<dbReference type="GO" id="GO:0000333">
    <property type="term" value="C:telomerase catalytic core complex"/>
    <property type="evidence" value="ECO:0007669"/>
    <property type="project" value="TreeGrafter"/>
</dbReference>
<name>N1P740_YEASC</name>
<evidence type="ECO:0000256" key="12">
    <source>
        <dbReference type="ARBA" id="ARBA00048173"/>
    </source>
</evidence>
<evidence type="ECO:0000256" key="5">
    <source>
        <dbReference type="ARBA" id="ARBA00022679"/>
    </source>
</evidence>
<reference evidence="15" key="1">
    <citation type="submission" date="2012-03" db="EMBL/GenBank/DDBJ databases">
        <title>De novo sequencing, assembly and analysis of the genome of the laboratory strain Saccharomyces cerevisiae CEN.PK113-7D, a model for modern industrial biotechnology.</title>
        <authorList>
            <person name="Nijkamp J.F."/>
            <person name="van den Broek M.A."/>
            <person name="Datema E."/>
            <person name="de Kok S."/>
            <person name="Bosman L."/>
            <person name="Luttink M.A."/>
            <person name="Daran-Lapujade P."/>
            <person name="Vongsangnak W."/>
            <person name="Nielsen J."/>
            <person name="Heijne W.H.M."/>
            <person name="Klaassen P."/>
            <person name="Platt D."/>
            <person name="Paddon C.J."/>
            <person name="Koetter P."/>
            <person name="van Ham R.C."/>
            <person name="Reinders M.J.T."/>
            <person name="Pronk J.T."/>
            <person name="de Ridder D."/>
            <person name="Daran J.-M."/>
        </authorList>
    </citation>
    <scope>NUCLEOTIDE SEQUENCE</scope>
    <source>
        <strain evidence="15">CEN.PK113-7D</strain>
    </source>
</reference>
<gene>
    <name evidence="15" type="ORF">CENPK1137D_690</name>
</gene>
<dbReference type="OrthoDB" id="289721at2759"/>
<dbReference type="GO" id="GO:0003720">
    <property type="term" value="F:telomerase activity"/>
    <property type="evidence" value="ECO:0007669"/>
    <property type="project" value="InterPro"/>
</dbReference>
<evidence type="ECO:0000256" key="9">
    <source>
        <dbReference type="ARBA" id="ARBA00022895"/>
    </source>
</evidence>
<comment type="catalytic activity">
    <reaction evidence="12 13">
        <text>DNA(n) + a 2'-deoxyribonucleoside 5'-triphosphate = DNA(n+1) + diphosphate</text>
        <dbReference type="Rhea" id="RHEA:22508"/>
        <dbReference type="Rhea" id="RHEA-COMP:17339"/>
        <dbReference type="Rhea" id="RHEA-COMP:17340"/>
        <dbReference type="ChEBI" id="CHEBI:33019"/>
        <dbReference type="ChEBI" id="CHEBI:61560"/>
        <dbReference type="ChEBI" id="CHEBI:173112"/>
        <dbReference type="EC" id="2.7.7.49"/>
    </reaction>
</comment>
<comment type="function">
    <text evidence="13">Telomerase is a ribonucleoprotein enzyme essential for the replication of chromosome termini in most eukaryotes. It elongates telomeres. It is a reverse transcriptase that adds simple sequence repeats to chromosome ends by copying a template sequence within the RNA component of the enzyme.</text>
</comment>
<comment type="subcellular location">
    <subcellularLocation>
        <location evidence="13">Nucleus</location>
    </subcellularLocation>
    <subcellularLocation>
        <location evidence="13">Chromosome</location>
        <location evidence="13">Telomere</location>
    </subcellularLocation>
</comment>
<dbReference type="InterPro" id="IPR000477">
    <property type="entry name" value="RT_dom"/>
</dbReference>
<dbReference type="Pfam" id="PF12009">
    <property type="entry name" value="Telomerase_RBD"/>
    <property type="match status" value="1"/>
</dbReference>
<dbReference type="AlphaFoldDB" id="N1P740"/>
<dbReference type="CDD" id="cd01648">
    <property type="entry name" value="TERT"/>
    <property type="match status" value="1"/>
</dbReference>
<dbReference type="InterPro" id="IPR003545">
    <property type="entry name" value="Telomerase_RT"/>
</dbReference>
<dbReference type="GO" id="GO:0007004">
    <property type="term" value="P:telomere maintenance via telomerase"/>
    <property type="evidence" value="ECO:0007669"/>
    <property type="project" value="TreeGrafter"/>
</dbReference>
<dbReference type="InterPro" id="IPR021891">
    <property type="entry name" value="Telomerase_RBD"/>
</dbReference>
<organism evidence="15">
    <name type="scientific">Saccharomyces cerevisiae (strain CEN.PK113-7D)</name>
    <name type="common">Baker's yeast</name>
    <dbReference type="NCBI Taxonomy" id="889517"/>
    <lineage>
        <taxon>Eukaryota</taxon>
        <taxon>Fungi</taxon>
        <taxon>Dikarya</taxon>
        <taxon>Ascomycota</taxon>
        <taxon>Saccharomycotina</taxon>
        <taxon>Saccharomycetes</taxon>
        <taxon>Saccharomycetales</taxon>
        <taxon>Saccharomycetaceae</taxon>
        <taxon>Saccharomyces</taxon>
    </lineage>
</organism>
<keyword evidence="4 13" id="KW-0158">Chromosome</keyword>
<keyword evidence="10 13" id="KW-0695">RNA-directed DNA polymerase</keyword>
<comment type="similarity">
    <text evidence="1 13">Belongs to the reverse transcriptase family. Telomerase subfamily.</text>
</comment>
<evidence type="ECO:0000256" key="1">
    <source>
        <dbReference type="ARBA" id="ARBA00008001"/>
    </source>
</evidence>
<evidence type="ECO:0000256" key="3">
    <source>
        <dbReference type="ARBA" id="ARBA00016182"/>
    </source>
</evidence>
<sequence length="884" mass="102635">MKILFEFIQDKLDIDLQTNSTYKENLKCGHFNGLDEILTTCFALPNSRKIALPCLPGDLSHKAVIDHCIIYLLTGELYNNVLTFGYKIARNEDVNNSLFCHSANVNVTLLKGAAWKMFHSLVGTYAFVDLLINYTVIQFNGQFFTQIVGNRCNEPHLPPKWAQRSSSSSATAAQIKQLTEPVTNKQFLHKLNINSSSFFPYSKILPSSSSIKKLTDLREAIFPTNLVKIPQRLKVRINLTLQKLLKRHKRLNYVSILNSICPPLEGTVLDLSHLSRQSPKERVLKFIIVILQKLLPQEMFGSKKNKGKIIKNLNLLLSLPLNGYLPFDSLLKKLRLKDFRWLFISDIWFTKHNFENLNQLAICFISWLFRQLIPKIIQTFFYCTEISSTVTIVYFRHDTWNKLITPFIVEYFKTYLVENNVCRNHNSYTLSNFNHSKMRIIPKKSNNEFRIIAIPCRGADEEEFTIYKENHKNAIQPTQKILEYLRNKRPTSFTKIYSPTQIADRIKEFKQRLLKKFNNVLPELYFMKFDVKSCYDSIPRMECMRILKDALKNENGFFVRSQYFFNTNTGVLKLFNVVNASRVPKPYELYIDNVRTVHLSNQDVINVVEMEIFKTALWVEDKCYIREDGLFQGSSLSAPIVDLVYDDLLEFYSEFKASPSQDTLILKLADDFLIISTDQQQVINIKKLAMGGFQKYNAKANRDKILAVSSQSDDDTVIQFCAMHIFVKELEVWKHSSTMNNFHIRSKSSKGIFRSLIALFNTRISYKTIDTNLNSTNTVLMQIDHVVKNISECYKSAFKDLSINVTQNMQFHSFLQRIIEMTVSGCPITKCDPLIEYEVRFTILNGFLESLSSNTSKFKDNIILLRKEIQHLQAYIYIYIHIVN</sequence>
<dbReference type="PRINTS" id="PR01365">
    <property type="entry name" value="TELOMERASERT"/>
</dbReference>
<keyword evidence="6 13" id="KW-0548">Nucleotidyltransferase</keyword>
<evidence type="ECO:0000256" key="11">
    <source>
        <dbReference type="ARBA" id="ARBA00023242"/>
    </source>
</evidence>
<evidence type="ECO:0000256" key="10">
    <source>
        <dbReference type="ARBA" id="ARBA00022918"/>
    </source>
</evidence>
<keyword evidence="11 13" id="KW-0539">Nucleus</keyword>
<evidence type="ECO:0000256" key="13">
    <source>
        <dbReference type="RuleBase" id="RU365061"/>
    </source>
</evidence>
<protein>
    <recommendedName>
        <fullName evidence="3 13">Telomerase reverse transcriptase</fullName>
        <ecNumber evidence="2 13">2.7.7.49</ecNumber>
    </recommendedName>
    <alternativeName>
        <fullName evidence="13">Telomerase catalytic subunit</fullName>
    </alternativeName>
</protein>
<evidence type="ECO:0000256" key="8">
    <source>
        <dbReference type="ARBA" id="ARBA00022842"/>
    </source>
</evidence>
<feature type="domain" description="Reverse transcriptase" evidence="14">
    <location>
        <begin position="422"/>
        <end position="725"/>
    </location>
</feature>